<dbReference type="EMBL" id="JBHTND010000020">
    <property type="protein sequence ID" value="MFD1302865.1"/>
    <property type="molecule type" value="Genomic_DNA"/>
</dbReference>
<dbReference type="GO" id="GO:0016746">
    <property type="term" value="F:acyltransferase activity"/>
    <property type="evidence" value="ECO:0007669"/>
    <property type="project" value="UniProtKB-KW"/>
</dbReference>
<feature type="transmembrane region" description="Helical" evidence="1">
    <location>
        <begin position="282"/>
        <end position="301"/>
    </location>
</feature>
<feature type="transmembrane region" description="Helical" evidence="1">
    <location>
        <begin position="7"/>
        <end position="24"/>
    </location>
</feature>
<dbReference type="PANTHER" id="PTHR23028">
    <property type="entry name" value="ACETYLTRANSFERASE"/>
    <property type="match status" value="1"/>
</dbReference>
<evidence type="ECO:0000313" key="4">
    <source>
        <dbReference type="Proteomes" id="UP001597176"/>
    </source>
</evidence>
<keyword evidence="3" id="KW-0012">Acyltransferase</keyword>
<dbReference type="InterPro" id="IPR050879">
    <property type="entry name" value="Acyltransferase_3"/>
</dbReference>
<dbReference type="Pfam" id="PF01757">
    <property type="entry name" value="Acyl_transf_3"/>
    <property type="match status" value="1"/>
</dbReference>
<dbReference type="RefSeq" id="WP_238205244.1">
    <property type="nucleotide sequence ID" value="NZ_JBHTND010000020.1"/>
</dbReference>
<feature type="transmembrane region" description="Helical" evidence="1">
    <location>
        <begin position="111"/>
        <end position="130"/>
    </location>
</feature>
<reference evidence="4" key="1">
    <citation type="journal article" date="2019" name="Int. J. Syst. Evol. Microbiol.">
        <title>The Global Catalogue of Microorganisms (GCM) 10K type strain sequencing project: providing services to taxonomists for standard genome sequencing and annotation.</title>
        <authorList>
            <consortium name="The Broad Institute Genomics Platform"/>
            <consortium name="The Broad Institute Genome Sequencing Center for Infectious Disease"/>
            <person name="Wu L."/>
            <person name="Ma J."/>
        </authorList>
    </citation>
    <scope>NUCLEOTIDE SEQUENCE [LARGE SCALE GENOMIC DNA]</scope>
    <source>
        <strain evidence="4">CCUG 56108</strain>
    </source>
</reference>
<gene>
    <name evidence="3" type="ORF">ACFQ4G_14920</name>
</gene>
<keyword evidence="3" id="KW-0808">Transferase</keyword>
<evidence type="ECO:0000256" key="1">
    <source>
        <dbReference type="SAM" id="Phobius"/>
    </source>
</evidence>
<evidence type="ECO:0000259" key="2">
    <source>
        <dbReference type="Pfam" id="PF01757"/>
    </source>
</evidence>
<feature type="transmembrane region" description="Helical" evidence="1">
    <location>
        <begin position="165"/>
        <end position="184"/>
    </location>
</feature>
<feature type="transmembrane region" description="Helical" evidence="1">
    <location>
        <begin position="69"/>
        <end position="91"/>
    </location>
</feature>
<dbReference type="PANTHER" id="PTHR23028:SF131">
    <property type="entry name" value="BLR2367 PROTEIN"/>
    <property type="match status" value="1"/>
</dbReference>
<keyword evidence="4" id="KW-1185">Reference proteome</keyword>
<feature type="domain" description="Acyltransferase 3" evidence="2">
    <location>
        <begin position="6"/>
        <end position="298"/>
    </location>
</feature>
<proteinExistence type="predicted"/>
<keyword evidence="1" id="KW-0472">Membrane</keyword>
<dbReference type="Proteomes" id="UP001597176">
    <property type="component" value="Unassembled WGS sequence"/>
</dbReference>
<protein>
    <submittedName>
        <fullName evidence="3">Acyltransferase family protein</fullName>
        <ecNumber evidence="3">2.3.-.-</ecNumber>
    </submittedName>
</protein>
<keyword evidence="1" id="KW-0812">Transmembrane</keyword>
<name>A0ABW3X0X8_9HYPH</name>
<evidence type="ECO:0000313" key="3">
    <source>
        <dbReference type="EMBL" id="MFD1302865.1"/>
    </source>
</evidence>
<organism evidence="3 4">
    <name type="scientific">Methylobacterium marchantiae</name>
    <dbReference type="NCBI Taxonomy" id="600331"/>
    <lineage>
        <taxon>Bacteria</taxon>
        <taxon>Pseudomonadati</taxon>
        <taxon>Pseudomonadota</taxon>
        <taxon>Alphaproteobacteria</taxon>
        <taxon>Hyphomicrobiales</taxon>
        <taxon>Methylobacteriaceae</taxon>
        <taxon>Methylobacterium</taxon>
    </lineage>
</organism>
<keyword evidence="1" id="KW-1133">Transmembrane helix</keyword>
<dbReference type="EC" id="2.3.-.-" evidence="3"/>
<feature type="transmembrane region" description="Helical" evidence="1">
    <location>
        <begin position="196"/>
        <end position="215"/>
    </location>
</feature>
<comment type="caution">
    <text evidence="3">The sequence shown here is derived from an EMBL/GenBank/DDBJ whole genome shotgun (WGS) entry which is preliminary data.</text>
</comment>
<sequence>MPHYRSIQALRFVAALLVVAFHLADGHFIVGAAGVDVFFIISGFIMGTIGVREPPAAFLAKRLIRVVPLYWAVTLLMSVVSLAGVFTQFTVDPRRLVLSLLFIPYYEPGGGLWPLVVVGWTLNVEMLFYAVFTVGLVLGAPIRFAFVALALLALAGAVLEPESAILVQWTTPLLLEFAAGLALATFVRPAGLGKGAAMVGLGLAGFAGFTALGLGDQNLRLLTWGMPAFLIVAGALAIERAGRWPSGLRLIEIGGNASYSLYLLHGLVISAAAKTIGTSVPAKVAAGAIAVAVSLASYRLFEKPMGAFLGRSVKALSARKEIGGQAVSAKS</sequence>
<feature type="transmembrane region" description="Helical" evidence="1">
    <location>
        <begin position="30"/>
        <end position="49"/>
    </location>
</feature>
<feature type="transmembrane region" description="Helical" evidence="1">
    <location>
        <begin position="221"/>
        <end position="238"/>
    </location>
</feature>
<dbReference type="InterPro" id="IPR002656">
    <property type="entry name" value="Acyl_transf_3_dom"/>
</dbReference>
<accession>A0ABW3X0X8</accession>